<feature type="transmembrane region" description="Helical" evidence="6">
    <location>
        <begin position="188"/>
        <end position="206"/>
    </location>
</feature>
<evidence type="ECO:0000256" key="4">
    <source>
        <dbReference type="ARBA" id="ARBA00023136"/>
    </source>
</evidence>
<name>A0ABU2LCU4_9ACTN</name>
<comment type="subcellular location">
    <subcellularLocation>
        <location evidence="1">Cell membrane</location>
        <topology evidence="1">Multi-pass membrane protein</topology>
    </subcellularLocation>
</comment>
<evidence type="ECO:0000313" key="8">
    <source>
        <dbReference type="EMBL" id="MDT0309342.1"/>
    </source>
</evidence>
<comment type="caution">
    <text evidence="8">The sequence shown here is derived from an EMBL/GenBank/DDBJ whole genome shotgun (WGS) entry which is preliminary data.</text>
</comment>
<feature type="domain" description="Major facilitator superfamily (MFS) profile" evidence="7">
    <location>
        <begin position="1"/>
        <end position="456"/>
    </location>
</feature>
<evidence type="ECO:0000256" key="3">
    <source>
        <dbReference type="ARBA" id="ARBA00022989"/>
    </source>
</evidence>
<dbReference type="Proteomes" id="UP001183388">
    <property type="component" value="Unassembled WGS sequence"/>
</dbReference>
<feature type="transmembrane region" description="Helical" evidence="6">
    <location>
        <begin position="397"/>
        <end position="416"/>
    </location>
</feature>
<feature type="transmembrane region" description="Helical" evidence="6">
    <location>
        <begin position="293"/>
        <end position="310"/>
    </location>
</feature>
<keyword evidence="4 6" id="KW-0472">Membrane</keyword>
<dbReference type="Gene3D" id="1.20.1250.20">
    <property type="entry name" value="MFS general substrate transporter like domains"/>
    <property type="match status" value="1"/>
</dbReference>
<feature type="transmembrane region" description="Helical" evidence="6">
    <location>
        <begin position="118"/>
        <end position="143"/>
    </location>
</feature>
<evidence type="ECO:0000259" key="7">
    <source>
        <dbReference type="PROSITE" id="PS50850"/>
    </source>
</evidence>
<feature type="transmembrane region" description="Helical" evidence="6">
    <location>
        <begin position="212"/>
        <end position="233"/>
    </location>
</feature>
<keyword evidence="9" id="KW-1185">Reference proteome</keyword>
<feature type="transmembrane region" description="Helical" evidence="6">
    <location>
        <begin position="155"/>
        <end position="176"/>
    </location>
</feature>
<feature type="transmembrane region" description="Helical" evidence="6">
    <location>
        <begin position="350"/>
        <end position="376"/>
    </location>
</feature>
<sequence length="459" mass="47625">MIGTTLAILDSFIVNVAAPSIHTDLNTTFAQLELIIGAYVLVYGLFLVTGGRFGDIFGYRRIFVAGVLLFVAASLACSLATTAEALIVFRVVQALGAAMLYPQVLSGLQTMFKGREQAIAFGVFGATIGLASICAQLVGGMLVSLDLFDLGWRTIFLINIPLGLLAVAGAMLTLPGGRNAHRPSLDPIGGVILTLALVLLLLPLVLGREMDWPVWMIAMLVLSVPAFFAFLGWERAVGRRGGDPLVSMDLFRNGPFSVGTGIAMAFFACNSGLFLILTLALQLGLDFSAAESGLAFTPLAVAFMAASLLASRITARLGPRGVLVLGYMANAVGVLALILTTAAVGTDLSIAALAPSLIVIGFGQGLGVSPLMALVLQGVPARDSGAAGGVLETVIQVAWALGIALLGLIYFTLVGGHDDAMDPETATTAFNVSLFCNLGLALIAATLVFRLPKSVQTPA</sequence>
<keyword evidence="3 6" id="KW-1133">Transmembrane helix</keyword>
<keyword evidence="5" id="KW-0046">Antibiotic resistance</keyword>
<feature type="transmembrane region" description="Helical" evidence="6">
    <location>
        <begin position="62"/>
        <end position="81"/>
    </location>
</feature>
<accession>A0ABU2LCU4</accession>
<gene>
    <name evidence="8" type="ORF">RM780_20605</name>
</gene>
<evidence type="ECO:0000256" key="2">
    <source>
        <dbReference type="ARBA" id="ARBA00022692"/>
    </source>
</evidence>
<protein>
    <submittedName>
        <fullName evidence="8">MFS transporter</fullName>
    </submittedName>
</protein>
<dbReference type="InterPro" id="IPR011701">
    <property type="entry name" value="MFS"/>
</dbReference>
<dbReference type="InterPro" id="IPR020846">
    <property type="entry name" value="MFS_dom"/>
</dbReference>
<evidence type="ECO:0000256" key="1">
    <source>
        <dbReference type="ARBA" id="ARBA00004651"/>
    </source>
</evidence>
<dbReference type="PROSITE" id="PS50850">
    <property type="entry name" value="MFS"/>
    <property type="match status" value="1"/>
</dbReference>
<feature type="transmembrane region" description="Helical" evidence="6">
    <location>
        <begin position="29"/>
        <end position="50"/>
    </location>
</feature>
<reference evidence="9" key="1">
    <citation type="submission" date="2023-07" db="EMBL/GenBank/DDBJ databases">
        <title>30 novel species of actinomycetes from the DSMZ collection.</title>
        <authorList>
            <person name="Nouioui I."/>
        </authorList>
    </citation>
    <scope>NUCLEOTIDE SEQUENCE [LARGE SCALE GENOMIC DNA]</scope>
    <source>
        <strain evidence="9">DSM 44917</strain>
    </source>
</reference>
<evidence type="ECO:0000256" key="6">
    <source>
        <dbReference type="SAM" id="Phobius"/>
    </source>
</evidence>
<organism evidence="8 9">
    <name type="scientific">Streptomyces boetiae</name>
    <dbReference type="NCBI Taxonomy" id="3075541"/>
    <lineage>
        <taxon>Bacteria</taxon>
        <taxon>Bacillati</taxon>
        <taxon>Actinomycetota</taxon>
        <taxon>Actinomycetes</taxon>
        <taxon>Kitasatosporales</taxon>
        <taxon>Streptomycetaceae</taxon>
        <taxon>Streptomyces</taxon>
    </lineage>
</organism>
<dbReference type="CDD" id="cd17321">
    <property type="entry name" value="MFS_MMR_MDR_like"/>
    <property type="match status" value="1"/>
</dbReference>
<feature type="transmembrane region" description="Helical" evidence="6">
    <location>
        <begin position="87"/>
        <end position="106"/>
    </location>
</feature>
<evidence type="ECO:0000313" key="9">
    <source>
        <dbReference type="Proteomes" id="UP001183388"/>
    </source>
</evidence>
<dbReference type="Pfam" id="PF07690">
    <property type="entry name" value="MFS_1"/>
    <property type="match status" value="1"/>
</dbReference>
<proteinExistence type="predicted"/>
<dbReference type="PANTHER" id="PTHR42718">
    <property type="entry name" value="MAJOR FACILITATOR SUPERFAMILY MULTIDRUG TRANSPORTER MFSC"/>
    <property type="match status" value="1"/>
</dbReference>
<dbReference type="PANTHER" id="PTHR42718:SF39">
    <property type="entry name" value="ACTINORHODIN TRANSPORTER-RELATED"/>
    <property type="match status" value="1"/>
</dbReference>
<dbReference type="EMBL" id="JAVREN010000035">
    <property type="protein sequence ID" value="MDT0309342.1"/>
    <property type="molecule type" value="Genomic_DNA"/>
</dbReference>
<dbReference type="SUPFAM" id="SSF103473">
    <property type="entry name" value="MFS general substrate transporter"/>
    <property type="match status" value="1"/>
</dbReference>
<feature type="transmembrane region" description="Helical" evidence="6">
    <location>
        <begin position="428"/>
        <end position="449"/>
    </location>
</feature>
<feature type="transmembrane region" description="Helical" evidence="6">
    <location>
        <begin position="322"/>
        <end position="344"/>
    </location>
</feature>
<keyword evidence="2 6" id="KW-0812">Transmembrane</keyword>
<feature type="transmembrane region" description="Helical" evidence="6">
    <location>
        <begin position="254"/>
        <end position="281"/>
    </location>
</feature>
<dbReference type="Gene3D" id="1.20.1720.10">
    <property type="entry name" value="Multidrug resistance protein D"/>
    <property type="match status" value="1"/>
</dbReference>
<evidence type="ECO:0000256" key="5">
    <source>
        <dbReference type="ARBA" id="ARBA00023251"/>
    </source>
</evidence>
<dbReference type="InterPro" id="IPR036259">
    <property type="entry name" value="MFS_trans_sf"/>
</dbReference>